<dbReference type="AlphaFoldDB" id="A0A9D4N9Q4"/>
<organism evidence="2 3">
    <name type="scientific">Dreissena polymorpha</name>
    <name type="common">Zebra mussel</name>
    <name type="synonym">Mytilus polymorpha</name>
    <dbReference type="NCBI Taxonomy" id="45954"/>
    <lineage>
        <taxon>Eukaryota</taxon>
        <taxon>Metazoa</taxon>
        <taxon>Spiralia</taxon>
        <taxon>Lophotrochozoa</taxon>
        <taxon>Mollusca</taxon>
        <taxon>Bivalvia</taxon>
        <taxon>Autobranchia</taxon>
        <taxon>Heteroconchia</taxon>
        <taxon>Euheterodonta</taxon>
        <taxon>Imparidentia</taxon>
        <taxon>Neoheterodontei</taxon>
        <taxon>Myida</taxon>
        <taxon>Dreissenoidea</taxon>
        <taxon>Dreissenidae</taxon>
        <taxon>Dreissena</taxon>
    </lineage>
</organism>
<keyword evidence="1" id="KW-0812">Transmembrane</keyword>
<keyword evidence="3" id="KW-1185">Reference proteome</keyword>
<sequence length="149" mass="16215">MQLYGKYYTYCTADTYCCHDNTESCNRLSVAQIIGIVCGVVAFIVKGVLCVCGVVAFIVKGVLCVCGVVAFIVKGVLCVCCCISKYRARAEMMRQPKQANVIYITTTGQTPTGYSTPPSYSHTQYGWQSPYPAYNHGQATTAKTNSLTD</sequence>
<dbReference type="EMBL" id="JAIWYP010000001">
    <property type="protein sequence ID" value="KAH3890543.1"/>
    <property type="molecule type" value="Genomic_DNA"/>
</dbReference>
<protein>
    <recommendedName>
        <fullName evidence="4">Cysteine and tyrosine-rich protein 1</fullName>
    </recommendedName>
</protein>
<evidence type="ECO:0000256" key="1">
    <source>
        <dbReference type="SAM" id="Phobius"/>
    </source>
</evidence>
<keyword evidence="1" id="KW-1133">Transmembrane helix</keyword>
<reference evidence="2" key="2">
    <citation type="submission" date="2020-11" db="EMBL/GenBank/DDBJ databases">
        <authorList>
            <person name="McCartney M.A."/>
            <person name="Auch B."/>
            <person name="Kono T."/>
            <person name="Mallez S."/>
            <person name="Becker A."/>
            <person name="Gohl D.M."/>
            <person name="Silverstein K.A.T."/>
            <person name="Koren S."/>
            <person name="Bechman K.B."/>
            <person name="Herman A."/>
            <person name="Abrahante J.E."/>
            <person name="Garbe J."/>
        </authorList>
    </citation>
    <scope>NUCLEOTIDE SEQUENCE</scope>
    <source>
        <strain evidence="2">Duluth1</strain>
        <tissue evidence="2">Whole animal</tissue>
    </source>
</reference>
<comment type="caution">
    <text evidence="2">The sequence shown here is derived from an EMBL/GenBank/DDBJ whole genome shotgun (WGS) entry which is preliminary data.</text>
</comment>
<gene>
    <name evidence="2" type="ORF">DPMN_014628</name>
</gene>
<name>A0A9D4N9Q4_DREPO</name>
<evidence type="ECO:0000313" key="3">
    <source>
        <dbReference type="Proteomes" id="UP000828390"/>
    </source>
</evidence>
<evidence type="ECO:0008006" key="4">
    <source>
        <dbReference type="Google" id="ProtNLM"/>
    </source>
</evidence>
<evidence type="ECO:0000313" key="2">
    <source>
        <dbReference type="EMBL" id="KAH3890543.1"/>
    </source>
</evidence>
<dbReference type="Proteomes" id="UP000828390">
    <property type="component" value="Unassembled WGS sequence"/>
</dbReference>
<feature type="transmembrane region" description="Helical" evidence="1">
    <location>
        <begin position="62"/>
        <end position="84"/>
    </location>
</feature>
<reference evidence="2" key="1">
    <citation type="journal article" date="2019" name="bioRxiv">
        <title>The Genome of the Zebra Mussel, Dreissena polymorpha: A Resource for Invasive Species Research.</title>
        <authorList>
            <person name="McCartney M.A."/>
            <person name="Auch B."/>
            <person name="Kono T."/>
            <person name="Mallez S."/>
            <person name="Zhang Y."/>
            <person name="Obille A."/>
            <person name="Becker A."/>
            <person name="Abrahante J.E."/>
            <person name="Garbe J."/>
            <person name="Badalamenti J.P."/>
            <person name="Herman A."/>
            <person name="Mangelson H."/>
            <person name="Liachko I."/>
            <person name="Sullivan S."/>
            <person name="Sone E.D."/>
            <person name="Koren S."/>
            <person name="Silverstein K.A.T."/>
            <person name="Beckman K.B."/>
            <person name="Gohl D.M."/>
        </authorList>
    </citation>
    <scope>NUCLEOTIDE SEQUENCE</scope>
    <source>
        <strain evidence="2">Duluth1</strain>
        <tissue evidence="2">Whole animal</tissue>
    </source>
</reference>
<accession>A0A9D4N9Q4</accession>
<feature type="transmembrane region" description="Helical" evidence="1">
    <location>
        <begin position="33"/>
        <end position="56"/>
    </location>
</feature>
<proteinExistence type="predicted"/>
<keyword evidence="1" id="KW-0472">Membrane</keyword>